<name>A0A8J0UW98_XENLA</name>
<dbReference type="PROSITE" id="PS50060">
    <property type="entry name" value="MAM_2"/>
    <property type="match status" value="1"/>
</dbReference>
<dbReference type="InterPro" id="IPR001506">
    <property type="entry name" value="Peptidase_M12A"/>
</dbReference>
<dbReference type="GO" id="GO:0060468">
    <property type="term" value="P:prevention of polyspermy"/>
    <property type="evidence" value="ECO:0000318"/>
    <property type="project" value="GO_Central"/>
</dbReference>
<dbReference type="Pfam" id="PF01400">
    <property type="entry name" value="Astacin"/>
    <property type="match status" value="1"/>
</dbReference>
<dbReference type="SMART" id="SM00137">
    <property type="entry name" value="MAM"/>
    <property type="match status" value="1"/>
</dbReference>
<evidence type="ECO:0000256" key="2">
    <source>
        <dbReference type="RuleBase" id="RU361183"/>
    </source>
</evidence>
<dbReference type="InterPro" id="IPR013320">
    <property type="entry name" value="ConA-like_dom_sf"/>
</dbReference>
<dbReference type="GO" id="GO:0005615">
    <property type="term" value="C:extracellular space"/>
    <property type="evidence" value="ECO:0000318"/>
    <property type="project" value="GO_Central"/>
</dbReference>
<dbReference type="PRINTS" id="PR00480">
    <property type="entry name" value="ASTACIN"/>
</dbReference>
<feature type="binding site" evidence="1">
    <location>
        <position position="178"/>
    </location>
    <ligand>
        <name>Zn(2+)</name>
        <dbReference type="ChEBI" id="CHEBI:29105"/>
        <note>catalytic</note>
    </ligand>
</feature>
<dbReference type="SMART" id="SM00235">
    <property type="entry name" value="ZnMc"/>
    <property type="match status" value="1"/>
</dbReference>
<dbReference type="GO" id="GO:0006508">
    <property type="term" value="P:proteolysis"/>
    <property type="evidence" value="ECO:0007669"/>
    <property type="project" value="UniProtKB-KW"/>
</dbReference>
<dbReference type="SUPFAM" id="SSF49899">
    <property type="entry name" value="Concanavalin A-like lectins/glucanases"/>
    <property type="match status" value="1"/>
</dbReference>
<keyword evidence="2" id="KW-0732">Signal</keyword>
<organism evidence="6 7">
    <name type="scientific">Xenopus laevis</name>
    <name type="common">African clawed frog</name>
    <dbReference type="NCBI Taxonomy" id="8355"/>
    <lineage>
        <taxon>Eukaryota</taxon>
        <taxon>Metazoa</taxon>
        <taxon>Chordata</taxon>
        <taxon>Craniata</taxon>
        <taxon>Vertebrata</taxon>
        <taxon>Euteleostomi</taxon>
        <taxon>Amphibia</taxon>
        <taxon>Batrachia</taxon>
        <taxon>Anura</taxon>
        <taxon>Pipoidea</taxon>
        <taxon>Pipidae</taxon>
        <taxon>Xenopodinae</taxon>
        <taxon>Xenopus</taxon>
        <taxon>Xenopus</taxon>
    </lineage>
</organism>
<dbReference type="InterPro" id="IPR000998">
    <property type="entry name" value="MAM_dom"/>
</dbReference>
<dbReference type="InterPro" id="IPR024079">
    <property type="entry name" value="MetalloPept_cat_dom_sf"/>
</dbReference>
<keyword evidence="1 2" id="KW-0378">Hydrolase</keyword>
<feature type="binding site" evidence="1">
    <location>
        <position position="172"/>
    </location>
    <ligand>
        <name>Zn(2+)</name>
        <dbReference type="ChEBI" id="CHEBI:29105"/>
        <note>catalytic</note>
    </ligand>
</feature>
<dbReference type="Gene3D" id="3.40.390.10">
    <property type="entry name" value="Collagenase (Catalytic Domain)"/>
    <property type="match status" value="1"/>
</dbReference>
<dbReference type="OrthoDB" id="9909777at2759"/>
<dbReference type="AGR" id="Xenbase:XB-GENE-17330598"/>
<dbReference type="Pfam" id="PF00629">
    <property type="entry name" value="MAM"/>
    <property type="match status" value="1"/>
</dbReference>
<sequence>MRAAVAIWLLGAAGVLGYPLPNLDPSASSGGTANSNPGILDINSPLIEGRASRNSFLMEGDIIKEKKSIRTFSPRVGKWPKINGSVIIPYTLSPSYENIDRNIILKAFWDLQASTCLRFVERTTEKDYISIEPSFGCFSSVGRVGGMQLVSLAFECLRTNKGKGIALHELMHVAGFWHEHSRADRDDYIWIMWDEIVIGYEKNFCKYDTTNMLVKYELQSILHYPRNAFGKSGQTTINPKYPYSKTEIGQREKLSASDILRVNKLYSCSQYTPSTDDDELMYFAPIFYPCTKEKFNEPTSTDANNEQKTGSSEQSLLKETSGQIFTTKLKEIPGQIFTTEQTPRTKPILSQIPVPTTSFETSAANEGTVIARHGYTTLLSSVNHGTSLLGEKVTFSKDVTLLNMTGKLQTGTSTDSNRSPTNSSQSLKKQLQETQQKPTMSSEKGLFTSVLTAMPTHVINLSSPNAFSSQVNLSAQPISTENGRSGLLNQVTFVNVIGDHQYNRVNSETALTPLTTAESGAGLNVTFETKITFASTETINSKEVPTSASTPELTHNALFTHISKLGNSADAGEASLSEKVTLLGARGDLQPVTTESIKIHFKSNFSQLDTTQKTLSSLSTLPSLTLNTVELTHNDLFLTTISPPQHLTEDKNSILPEQVTLFHVNKSVQHGTPTKSNQILPEKCSTKPTLYPPDQLDYSTNSIKSDGKSLISGLDTTTLSKNLVLETQPTVKSMISTSAEKEISSVEGTGSPSLSMTLMYNKMNGNISVSTYSSPNGISTSTLSQNTVRGEQNRSMLTALADLSGHRFPGLFQDVAYEWHNKADDHHGPEYHDKIGKRSLNEPLPVIKSISPVVSHIKRETEIQNSHIRHSKFNARRHRTKLQHVHIVKHPKATFLNSAEGSSLSRISRDPQMDFGEKAVNSDLASVEHTQFRKFSPRLSPLHNRLWILSTKLSHRQQACRSDHGFCEWKQRKDDRLIWNLIWGRKDHFHGGRTTKDKHKGLLLSVHNFSLEPIPEQKALLVSPVLHLPKCLSFWYRFLPNSIGGTLNVYSRPTNMIGTWTLLWTNQGQENLGWSKAQIQFKKQHRHKNLQIIMEGVAGPSAESNIRIENLYVGRCR</sequence>
<dbReference type="SUPFAM" id="SSF55486">
    <property type="entry name" value="Metalloproteases ('zincins'), catalytic domain"/>
    <property type="match status" value="1"/>
</dbReference>
<evidence type="ECO:0000259" key="4">
    <source>
        <dbReference type="PROSITE" id="PS50060"/>
    </source>
</evidence>
<keyword evidence="1 2" id="KW-0862">Zinc</keyword>
<accession>A0A8J0UW98</accession>
<feature type="active site" evidence="1">
    <location>
        <position position="169"/>
    </location>
</feature>
<evidence type="ECO:0000313" key="8">
    <source>
        <dbReference type="Xenbase" id="XB-GENE-17330598"/>
    </source>
</evidence>
<protein>
    <recommendedName>
        <fullName evidence="2">Metalloendopeptidase</fullName>
        <ecNumber evidence="2">3.4.24.-</ecNumber>
    </recommendedName>
</protein>
<reference evidence="7" key="1">
    <citation type="submission" date="2025-08" db="UniProtKB">
        <authorList>
            <consortium name="RefSeq"/>
        </authorList>
    </citation>
    <scope>IDENTIFICATION</scope>
    <source>
        <strain evidence="7">J_2021</strain>
        <tissue evidence="7">Erythrocytes</tissue>
    </source>
</reference>
<feature type="region of interest" description="Disordered" evidence="3">
    <location>
        <begin position="408"/>
        <end position="443"/>
    </location>
</feature>
<gene>
    <name evidence="7 8" type="primary">astl.L</name>
</gene>
<dbReference type="GeneID" id="108711556"/>
<dbReference type="PANTHER" id="PTHR10127">
    <property type="entry name" value="DISCOIDIN, CUB, EGF, LAMININ , AND ZINC METALLOPROTEASE DOMAIN CONTAINING"/>
    <property type="match status" value="1"/>
</dbReference>
<dbReference type="KEGG" id="xla:108711556"/>
<dbReference type="InterPro" id="IPR034035">
    <property type="entry name" value="Astacin-like_dom"/>
</dbReference>
<dbReference type="CDD" id="cd06263">
    <property type="entry name" value="MAM"/>
    <property type="match status" value="1"/>
</dbReference>
<dbReference type="AlphaFoldDB" id="A0A8J0UW98"/>
<dbReference type="PROSITE" id="PS51864">
    <property type="entry name" value="ASTACIN"/>
    <property type="match status" value="1"/>
</dbReference>
<dbReference type="CTD" id="108711556"/>
<dbReference type="GO" id="GO:0004222">
    <property type="term" value="F:metalloendopeptidase activity"/>
    <property type="evidence" value="ECO:0000318"/>
    <property type="project" value="GO_Central"/>
</dbReference>
<feature type="binding site" evidence="1">
    <location>
        <position position="168"/>
    </location>
    <ligand>
        <name>Zn(2+)</name>
        <dbReference type="ChEBI" id="CHEBI:29105"/>
        <note>catalytic</note>
    </ligand>
</feature>
<evidence type="ECO:0000259" key="5">
    <source>
        <dbReference type="PROSITE" id="PS51864"/>
    </source>
</evidence>
<feature type="region of interest" description="Disordered" evidence="3">
    <location>
        <begin position="297"/>
        <end position="316"/>
    </location>
</feature>
<dbReference type="RefSeq" id="XP_018108920.1">
    <property type="nucleotide sequence ID" value="XM_018253431.2"/>
</dbReference>
<dbReference type="InterPro" id="IPR006026">
    <property type="entry name" value="Peptidase_Metallo"/>
</dbReference>
<evidence type="ECO:0000313" key="7">
    <source>
        <dbReference type="RefSeq" id="XP_018108920.1"/>
    </source>
</evidence>
<feature type="signal peptide" evidence="2">
    <location>
        <begin position="1"/>
        <end position="17"/>
    </location>
</feature>
<feature type="compositionally biased region" description="Polar residues" evidence="3">
    <location>
        <begin position="408"/>
        <end position="442"/>
    </location>
</feature>
<dbReference type="Proteomes" id="UP000186698">
    <property type="component" value="Chromosome 3L"/>
</dbReference>
<keyword evidence="6" id="KW-1185">Reference proteome</keyword>
<feature type="domain" description="Peptidase M12A" evidence="5">
    <location>
        <begin position="67"/>
        <end position="269"/>
    </location>
</feature>
<comment type="cofactor">
    <cofactor evidence="1 2">
        <name>Zn(2+)</name>
        <dbReference type="ChEBI" id="CHEBI:29105"/>
    </cofactor>
    <text evidence="1 2">Binds 1 zinc ion per subunit.</text>
</comment>
<evidence type="ECO:0000256" key="3">
    <source>
        <dbReference type="SAM" id="MobiDB-lite"/>
    </source>
</evidence>
<dbReference type="PANTHER" id="PTHR10127:SF855">
    <property type="entry name" value="ASTACIN-LIKE METALLOENDOPEPTIDASE"/>
    <property type="match status" value="1"/>
</dbReference>
<evidence type="ECO:0000313" key="6">
    <source>
        <dbReference type="Proteomes" id="UP000186698"/>
    </source>
</evidence>
<feature type="domain" description="MAM" evidence="4">
    <location>
        <begin position="958"/>
        <end position="1117"/>
    </location>
</feature>
<dbReference type="GO" id="GO:0008270">
    <property type="term" value="F:zinc ion binding"/>
    <property type="evidence" value="ECO:0007669"/>
    <property type="project" value="UniProtKB-UniRule"/>
</dbReference>
<dbReference type="Xenbase" id="XB-GENE-17330598">
    <property type="gene designation" value="astl.L"/>
</dbReference>
<keyword evidence="1 2" id="KW-0645">Protease</keyword>
<dbReference type="EC" id="3.4.24.-" evidence="2"/>
<proteinExistence type="predicted"/>
<evidence type="ECO:0000256" key="1">
    <source>
        <dbReference type="PROSITE-ProRule" id="PRU01211"/>
    </source>
</evidence>
<dbReference type="GO" id="GO:0016020">
    <property type="term" value="C:membrane"/>
    <property type="evidence" value="ECO:0007669"/>
    <property type="project" value="InterPro"/>
</dbReference>
<dbReference type="CDD" id="cd04280">
    <property type="entry name" value="ZnMc_astacin_like"/>
    <property type="match status" value="1"/>
</dbReference>
<dbReference type="Gene3D" id="2.60.120.200">
    <property type="match status" value="1"/>
</dbReference>
<keyword evidence="1 2" id="KW-0479">Metal-binding</keyword>
<comment type="caution">
    <text evidence="1">Lacks conserved residue(s) required for the propagation of feature annotation.</text>
</comment>
<feature type="chain" id="PRO_5035340358" description="Metalloendopeptidase" evidence="2">
    <location>
        <begin position="18"/>
        <end position="1117"/>
    </location>
</feature>
<keyword evidence="1 2" id="KW-0482">Metalloprotease</keyword>